<evidence type="ECO:0000313" key="5">
    <source>
        <dbReference type="EMBL" id="RAZ76830.1"/>
    </source>
</evidence>
<name>A0A365KUH6_9BACL</name>
<dbReference type="GO" id="GO:0016787">
    <property type="term" value="F:hydrolase activity"/>
    <property type="evidence" value="ECO:0007669"/>
    <property type="project" value="UniProtKB-KW"/>
</dbReference>
<comment type="caution">
    <text evidence="5">The sequence shown here is derived from an EMBL/GenBank/DDBJ whole genome shotgun (WGS) entry which is preliminary data.</text>
</comment>
<dbReference type="InterPro" id="IPR000086">
    <property type="entry name" value="NUDIX_hydrolase_dom"/>
</dbReference>
<dbReference type="PROSITE" id="PS51462">
    <property type="entry name" value="NUDIX"/>
    <property type="match status" value="1"/>
</dbReference>
<dbReference type="Gene3D" id="3.90.79.10">
    <property type="entry name" value="Nucleoside Triphosphate Pyrophosphohydrolase"/>
    <property type="match status" value="1"/>
</dbReference>
<evidence type="ECO:0000256" key="2">
    <source>
        <dbReference type="ARBA" id="ARBA00022801"/>
    </source>
</evidence>
<dbReference type="EMBL" id="QLZR01000004">
    <property type="protein sequence ID" value="RAZ76830.1"/>
    <property type="molecule type" value="Genomic_DNA"/>
</dbReference>
<keyword evidence="6" id="KW-1185">Reference proteome</keyword>
<dbReference type="SUPFAM" id="SSF55811">
    <property type="entry name" value="Nudix"/>
    <property type="match status" value="1"/>
</dbReference>
<sequence length="160" mass="18129">MRIYPKHIVSVSAYITNKNNEVLMVKTHWRKDTWELPGGQVELGEALDKAVCREVLEETGIEVTVLGITGVYYNSSKEVLTIVFKGISNSIDITKQPQEIHNAEFIALSQDNISVYITRPNGLSRTLDAMLAKDCVPYETWEARPYNLLGRMEKKKLSGR</sequence>
<dbReference type="InterPro" id="IPR020476">
    <property type="entry name" value="Nudix_hydrolase"/>
</dbReference>
<organism evidence="5 6">
    <name type="scientific">Planococcus halotolerans</name>
    <dbReference type="NCBI Taxonomy" id="2233542"/>
    <lineage>
        <taxon>Bacteria</taxon>
        <taxon>Bacillati</taxon>
        <taxon>Bacillota</taxon>
        <taxon>Bacilli</taxon>
        <taxon>Bacillales</taxon>
        <taxon>Caryophanaceae</taxon>
        <taxon>Planococcus</taxon>
    </lineage>
</organism>
<dbReference type="PANTHER" id="PTHR43046">
    <property type="entry name" value="GDP-MANNOSE MANNOSYL HYDROLASE"/>
    <property type="match status" value="1"/>
</dbReference>
<proteinExistence type="inferred from homology"/>
<dbReference type="Pfam" id="PF00293">
    <property type="entry name" value="NUDIX"/>
    <property type="match status" value="1"/>
</dbReference>
<evidence type="ECO:0000256" key="3">
    <source>
        <dbReference type="RuleBase" id="RU003476"/>
    </source>
</evidence>
<protein>
    <submittedName>
        <fullName evidence="5">DNA mismatch repair protein MutT</fullName>
    </submittedName>
</protein>
<dbReference type="PRINTS" id="PR00502">
    <property type="entry name" value="NUDIXFAMILY"/>
</dbReference>
<feature type="domain" description="Nudix hydrolase" evidence="4">
    <location>
        <begin position="6"/>
        <end position="131"/>
    </location>
</feature>
<dbReference type="PROSITE" id="PS00893">
    <property type="entry name" value="NUDIX_BOX"/>
    <property type="match status" value="1"/>
</dbReference>
<dbReference type="CDD" id="cd02883">
    <property type="entry name" value="NUDIX_Hydrolase"/>
    <property type="match status" value="1"/>
</dbReference>
<gene>
    <name evidence="5" type="ORF">DP120_12190</name>
</gene>
<dbReference type="Proteomes" id="UP000251002">
    <property type="component" value="Unassembled WGS sequence"/>
</dbReference>
<dbReference type="InterPro" id="IPR020084">
    <property type="entry name" value="NUDIX_hydrolase_CS"/>
</dbReference>
<comment type="cofactor">
    <cofactor evidence="1">
        <name>Mg(2+)</name>
        <dbReference type="ChEBI" id="CHEBI:18420"/>
    </cofactor>
</comment>
<dbReference type="InterPro" id="IPR015797">
    <property type="entry name" value="NUDIX_hydrolase-like_dom_sf"/>
</dbReference>
<accession>A0A365KUH6</accession>
<dbReference type="AlphaFoldDB" id="A0A365KUH6"/>
<keyword evidence="2 3" id="KW-0378">Hydrolase</keyword>
<evidence type="ECO:0000259" key="4">
    <source>
        <dbReference type="PROSITE" id="PS51462"/>
    </source>
</evidence>
<evidence type="ECO:0000256" key="1">
    <source>
        <dbReference type="ARBA" id="ARBA00001946"/>
    </source>
</evidence>
<evidence type="ECO:0000313" key="6">
    <source>
        <dbReference type="Proteomes" id="UP000251002"/>
    </source>
</evidence>
<reference evidence="5 6" key="1">
    <citation type="submission" date="2018-06" db="EMBL/GenBank/DDBJ databases">
        <title>The draft genome sequences of strains SCU63 and S1.</title>
        <authorList>
            <person name="Gan L."/>
        </authorList>
    </citation>
    <scope>NUCLEOTIDE SEQUENCE [LARGE SCALE GENOMIC DNA]</scope>
    <source>
        <strain evidence="5 6">SCU63</strain>
    </source>
</reference>
<dbReference type="PANTHER" id="PTHR43046:SF2">
    <property type="entry name" value="8-OXO-DGTP DIPHOSPHATASE-RELATED"/>
    <property type="match status" value="1"/>
</dbReference>
<comment type="similarity">
    <text evidence="3">Belongs to the Nudix hydrolase family.</text>
</comment>